<dbReference type="Proteomes" id="UP001202961">
    <property type="component" value="Unassembled WGS sequence"/>
</dbReference>
<keyword evidence="3" id="KW-1185">Reference proteome</keyword>
<accession>A0ABT0U7E5</accession>
<organism evidence="2 3">
    <name type="scientific">Aporhodopirellula aestuarii</name>
    <dbReference type="NCBI Taxonomy" id="2950107"/>
    <lineage>
        <taxon>Bacteria</taxon>
        <taxon>Pseudomonadati</taxon>
        <taxon>Planctomycetota</taxon>
        <taxon>Planctomycetia</taxon>
        <taxon>Pirellulales</taxon>
        <taxon>Pirellulaceae</taxon>
        <taxon>Aporhodopirellula</taxon>
    </lineage>
</organism>
<keyword evidence="1" id="KW-1133">Transmembrane helix</keyword>
<feature type="transmembrane region" description="Helical" evidence="1">
    <location>
        <begin position="80"/>
        <end position="101"/>
    </location>
</feature>
<gene>
    <name evidence="2" type="ORF">NB063_17155</name>
</gene>
<name>A0ABT0U7E5_9BACT</name>
<evidence type="ECO:0000313" key="3">
    <source>
        <dbReference type="Proteomes" id="UP001202961"/>
    </source>
</evidence>
<comment type="caution">
    <text evidence="2">The sequence shown here is derived from an EMBL/GenBank/DDBJ whole genome shotgun (WGS) entry which is preliminary data.</text>
</comment>
<sequence>MNQKWIVILMAAIGLLAVAAFVLTFSPLSKNLFGSSGETDIVDDALGLLFGILILFGSVAMVVTWIVACCYLGKRLGYDLYAGLLLIVPVVNVFVFCYWAFKESPNERKLRRMRSTKRDGMRGQTTVCPS</sequence>
<reference evidence="2 3" key="1">
    <citation type="journal article" date="2022" name="Syst. Appl. Microbiol.">
        <title>Rhodopirellula aestuarii sp. nov., a novel member of the genus Rhodopirellula isolated from brackish sediments collected in the Tagus River estuary, Portugal.</title>
        <authorList>
            <person name="Vitorino I.R."/>
            <person name="Klimek D."/>
            <person name="Calusinska M."/>
            <person name="Lobo-da-Cunha A."/>
            <person name="Vasconcelos V."/>
            <person name="Lage O.M."/>
        </authorList>
    </citation>
    <scope>NUCLEOTIDE SEQUENCE [LARGE SCALE GENOMIC DNA]</scope>
    <source>
        <strain evidence="2 3">ICT_H3.1</strain>
    </source>
</reference>
<evidence type="ECO:0008006" key="4">
    <source>
        <dbReference type="Google" id="ProtNLM"/>
    </source>
</evidence>
<evidence type="ECO:0000313" key="2">
    <source>
        <dbReference type="EMBL" id="MCM2372338.1"/>
    </source>
</evidence>
<keyword evidence="1" id="KW-0472">Membrane</keyword>
<protein>
    <recommendedName>
        <fullName evidence="4">Transmembrane protein</fullName>
    </recommendedName>
</protein>
<keyword evidence="1" id="KW-0812">Transmembrane</keyword>
<feature type="transmembrane region" description="Helical" evidence="1">
    <location>
        <begin position="6"/>
        <end position="25"/>
    </location>
</feature>
<dbReference type="EMBL" id="JAMQBK010000044">
    <property type="protein sequence ID" value="MCM2372338.1"/>
    <property type="molecule type" value="Genomic_DNA"/>
</dbReference>
<feature type="transmembrane region" description="Helical" evidence="1">
    <location>
        <begin position="46"/>
        <end position="68"/>
    </location>
</feature>
<dbReference type="RefSeq" id="WP_250929973.1">
    <property type="nucleotide sequence ID" value="NZ_JAMQBK010000044.1"/>
</dbReference>
<proteinExistence type="predicted"/>
<evidence type="ECO:0000256" key="1">
    <source>
        <dbReference type="SAM" id="Phobius"/>
    </source>
</evidence>